<evidence type="ECO:0000256" key="5">
    <source>
        <dbReference type="ARBA" id="ARBA00022960"/>
    </source>
</evidence>
<evidence type="ECO:0000313" key="15">
    <source>
        <dbReference type="Proteomes" id="UP000244338"/>
    </source>
</evidence>
<keyword evidence="9 10" id="KW-0961">Cell wall biogenesis/degradation</keyword>
<feature type="binding site" evidence="10">
    <location>
        <begin position="19"/>
        <end position="21"/>
    </location>
    <ligand>
        <name>UDP-N-acetyl-alpha-D-glucosamine</name>
        <dbReference type="ChEBI" id="CHEBI:57705"/>
    </ligand>
</feature>
<keyword evidence="6 10" id="KW-0573">Peptidoglycan synthesis</keyword>
<feature type="binding site" evidence="10">
    <location>
        <position position="204"/>
    </location>
    <ligand>
        <name>UDP-N-acetyl-alpha-D-glucosamine</name>
        <dbReference type="ChEBI" id="CHEBI:57705"/>
    </ligand>
</feature>
<dbReference type="GO" id="GO:0071555">
    <property type="term" value="P:cell wall organization"/>
    <property type="evidence" value="ECO:0007669"/>
    <property type="project" value="UniProtKB-KW"/>
</dbReference>
<keyword evidence="8 10" id="KW-0131">Cell cycle</keyword>
<dbReference type="CDD" id="cd03785">
    <property type="entry name" value="GT28_MurG"/>
    <property type="match status" value="1"/>
</dbReference>
<evidence type="ECO:0000256" key="7">
    <source>
        <dbReference type="ARBA" id="ARBA00023136"/>
    </source>
</evidence>
<keyword evidence="7 10" id="KW-0472">Membrane</keyword>
<dbReference type="SUPFAM" id="SSF53756">
    <property type="entry name" value="UDP-Glycosyltransferase/glycogen phosphorylase"/>
    <property type="match status" value="1"/>
</dbReference>
<protein>
    <recommendedName>
        <fullName evidence="10">UDP-N-acetylglucosamine--N-acetylmuramyl-(pentapeptide) pyrophosphoryl-undecaprenol N-acetylglucosamine transferase</fullName>
        <ecNumber evidence="10">2.4.1.227</ecNumber>
    </recommendedName>
    <alternativeName>
        <fullName evidence="10">Undecaprenyl-PP-MurNAc-pentapeptide-UDPGlcNAc GlcNAc transferase</fullName>
    </alternativeName>
</protein>
<gene>
    <name evidence="10" type="primary">murG</name>
    <name evidence="14" type="ORF">BSOLF_1029</name>
</gene>
<evidence type="ECO:0000256" key="2">
    <source>
        <dbReference type="ARBA" id="ARBA00022618"/>
    </source>
</evidence>
<dbReference type="GO" id="GO:0008360">
    <property type="term" value="P:regulation of cell shape"/>
    <property type="evidence" value="ECO:0007669"/>
    <property type="project" value="UniProtKB-KW"/>
</dbReference>
<dbReference type="EMBL" id="PEBX01000053">
    <property type="protein sequence ID" value="PTQ56014.1"/>
    <property type="molecule type" value="Genomic_DNA"/>
</dbReference>
<dbReference type="NCBIfam" id="NF009102">
    <property type="entry name" value="PRK12446.1"/>
    <property type="match status" value="1"/>
</dbReference>
<evidence type="ECO:0000256" key="8">
    <source>
        <dbReference type="ARBA" id="ARBA00023306"/>
    </source>
</evidence>
<feature type="binding site" evidence="10">
    <location>
        <position position="174"/>
    </location>
    <ligand>
        <name>UDP-N-acetyl-alpha-D-glucosamine</name>
        <dbReference type="ChEBI" id="CHEBI:57705"/>
    </ligand>
</feature>
<dbReference type="EC" id="2.4.1.227" evidence="10"/>
<keyword evidence="5 10" id="KW-0133">Cell shape</keyword>
<comment type="similarity">
    <text evidence="10">Belongs to the glycosyltransferase 28 family. MurG subfamily.</text>
</comment>
<dbReference type="InterPro" id="IPR006009">
    <property type="entry name" value="GlcNAc_MurG"/>
</dbReference>
<feature type="binding site" evidence="10">
    <location>
        <position position="298"/>
    </location>
    <ligand>
        <name>UDP-N-acetyl-alpha-D-glucosamine</name>
        <dbReference type="ChEBI" id="CHEBI:57705"/>
    </ligand>
</feature>
<evidence type="ECO:0000256" key="9">
    <source>
        <dbReference type="ARBA" id="ARBA00023316"/>
    </source>
</evidence>
<comment type="pathway">
    <text evidence="10">Cell wall biogenesis; peptidoglycan biosynthesis.</text>
</comment>
<proteinExistence type="inferred from homology"/>
<dbReference type="UniPathway" id="UPA00219"/>
<dbReference type="Gene3D" id="3.40.50.2000">
    <property type="entry name" value="Glycogen Phosphorylase B"/>
    <property type="match status" value="2"/>
</dbReference>
<dbReference type="Pfam" id="PF04101">
    <property type="entry name" value="Glyco_tran_28_C"/>
    <property type="match status" value="1"/>
</dbReference>
<name>A0A2R6Y020_9BACL</name>
<dbReference type="GO" id="GO:0051991">
    <property type="term" value="F:UDP-N-acetyl-D-glucosamine:N-acetylmuramoyl-L-alanyl-D-glutamyl-meso-2,6-diaminopimelyl-D-alanyl-D-alanine-diphosphoundecaprenol 4-beta-N-acetylglucosaminlytransferase activity"/>
    <property type="evidence" value="ECO:0007669"/>
    <property type="project" value="RHEA"/>
</dbReference>
<feature type="domain" description="Glycosyltransferase family 28 N-terminal" evidence="12">
    <location>
        <begin position="12"/>
        <end position="150"/>
    </location>
</feature>
<evidence type="ECO:0000259" key="12">
    <source>
        <dbReference type="Pfam" id="PF03033"/>
    </source>
</evidence>
<dbReference type="InterPro" id="IPR007235">
    <property type="entry name" value="Glyco_trans_28_C"/>
</dbReference>
<dbReference type="AlphaFoldDB" id="A0A2R6Y020"/>
<evidence type="ECO:0000313" key="14">
    <source>
        <dbReference type="EMBL" id="PTQ56014.1"/>
    </source>
</evidence>
<dbReference type="GO" id="GO:0050511">
    <property type="term" value="F:undecaprenyldiphospho-muramoylpentapeptide beta-N-acetylglucosaminyltransferase activity"/>
    <property type="evidence" value="ECO:0007669"/>
    <property type="project" value="UniProtKB-UniRule"/>
</dbReference>
<dbReference type="InterPro" id="IPR004276">
    <property type="entry name" value="GlycoTrans_28_N"/>
</dbReference>
<reference evidence="15" key="1">
    <citation type="journal article" date="2018" name="Sci. Rep.">
        <title>Lignite coal burning seam in the remote Altai Mountains harbors a hydrogen-driven thermophilic microbial community.</title>
        <authorList>
            <person name="Kadnikov V.V."/>
            <person name="Mardanov A.V."/>
            <person name="Ivasenko D.A."/>
            <person name="Antsiferov D.V."/>
            <person name="Beletsky A.V."/>
            <person name="Karnachuk O.V."/>
            <person name="Ravin N.V."/>
        </authorList>
    </citation>
    <scope>NUCLEOTIDE SEQUENCE [LARGE SCALE GENOMIC DNA]</scope>
</reference>
<evidence type="ECO:0000256" key="4">
    <source>
        <dbReference type="ARBA" id="ARBA00022679"/>
    </source>
</evidence>
<evidence type="ECO:0000259" key="13">
    <source>
        <dbReference type="Pfam" id="PF04101"/>
    </source>
</evidence>
<keyword evidence="11" id="KW-0812">Transmembrane</keyword>
<evidence type="ECO:0000256" key="6">
    <source>
        <dbReference type="ARBA" id="ARBA00022984"/>
    </source>
</evidence>
<evidence type="ECO:0000256" key="11">
    <source>
        <dbReference type="SAM" id="Phobius"/>
    </source>
</evidence>
<keyword evidence="4 10" id="KW-0808">Transferase</keyword>
<dbReference type="PANTHER" id="PTHR21015:SF27">
    <property type="entry name" value="UDP-N-ACETYLGLUCOSAMINE--N-ACETYLMURAMYL-(PENTAPEPTIDE) PYROPHOSPHORYL-UNDECAPRENOL N-ACETYLGLUCOSAMINE TRANSFERASE"/>
    <property type="match status" value="1"/>
</dbReference>
<dbReference type="HAMAP" id="MF_00033">
    <property type="entry name" value="MurG"/>
    <property type="match status" value="1"/>
</dbReference>
<feature type="transmembrane region" description="Helical" evidence="11">
    <location>
        <begin position="12"/>
        <end position="34"/>
    </location>
</feature>
<evidence type="ECO:0000256" key="1">
    <source>
        <dbReference type="ARBA" id="ARBA00022475"/>
    </source>
</evidence>
<keyword evidence="3 10" id="KW-0328">Glycosyltransferase</keyword>
<feature type="domain" description="Glycosyl transferase family 28 C-terminal" evidence="13">
    <location>
        <begin position="197"/>
        <end position="342"/>
    </location>
</feature>
<comment type="catalytic activity">
    <reaction evidence="10">
        <text>di-trans,octa-cis-undecaprenyl diphospho-N-acetyl-alpha-D-muramoyl-L-alanyl-D-glutamyl-meso-2,6-diaminopimeloyl-D-alanyl-D-alanine + UDP-N-acetyl-alpha-D-glucosamine = di-trans,octa-cis-undecaprenyl diphospho-[N-acetyl-alpha-D-glucosaminyl-(1-&gt;4)]-N-acetyl-alpha-D-muramoyl-L-alanyl-D-glutamyl-meso-2,6-diaminopimeloyl-D-alanyl-D-alanine + UDP + H(+)</text>
        <dbReference type="Rhea" id="RHEA:31227"/>
        <dbReference type="ChEBI" id="CHEBI:15378"/>
        <dbReference type="ChEBI" id="CHEBI:57705"/>
        <dbReference type="ChEBI" id="CHEBI:58223"/>
        <dbReference type="ChEBI" id="CHEBI:61387"/>
        <dbReference type="ChEBI" id="CHEBI:61388"/>
        <dbReference type="EC" id="2.4.1.227"/>
    </reaction>
</comment>
<dbReference type="GO" id="GO:0009252">
    <property type="term" value="P:peptidoglycan biosynthetic process"/>
    <property type="evidence" value="ECO:0007669"/>
    <property type="project" value="UniProtKB-UniRule"/>
</dbReference>
<dbReference type="GO" id="GO:0051301">
    <property type="term" value="P:cell division"/>
    <property type="evidence" value="ECO:0007669"/>
    <property type="project" value="UniProtKB-KW"/>
</dbReference>
<evidence type="ECO:0000256" key="10">
    <source>
        <dbReference type="HAMAP-Rule" id="MF_00033"/>
    </source>
</evidence>
<evidence type="ECO:0000256" key="3">
    <source>
        <dbReference type="ARBA" id="ARBA00022676"/>
    </source>
</evidence>
<comment type="subcellular location">
    <subcellularLocation>
        <location evidence="10">Cell membrane</location>
        <topology evidence="10">Peripheral membrane protein</topology>
        <orientation evidence="10">Cytoplasmic side</orientation>
    </subcellularLocation>
</comment>
<dbReference type="GO" id="GO:0005975">
    <property type="term" value="P:carbohydrate metabolic process"/>
    <property type="evidence" value="ECO:0007669"/>
    <property type="project" value="InterPro"/>
</dbReference>
<sequence>MHFSERRHVMRIVFTGGGTAGHVMVNLALIPHLLRDGHDVFYIGSEKGIERRLVEATFPQVPYTAIASGKLRRYWTLENVREPGRVIKGLFDAHRSLRRFKPDLVFSKGGYVAVPVIWAARLLGIPAIIHESDFTPGLANRLSAPFASDIIVTFAETKTAFPEHKVHYFGAIVRPEIFQGRREKGFEICRFHPRKPVLLIVGGSLGARRINSALRQALNDFLAHFQLIHLTGEGNLAPELERPGYCQLAFAREEMPDLLAAADLVISRAGANTIFELLYMQKPMLLVPLSLAQSRGDQLKNAASFERQGFAHVLSDEALAGEDGGRRLLDATLKLYEARHTVLESQQPYGEQKAVEALSSVLQLITARAHKRK</sequence>
<keyword evidence="2 10" id="KW-0132">Cell division</keyword>
<comment type="caution">
    <text evidence="10">Lacks conserved residue(s) required for the propagation of feature annotation.</text>
</comment>
<comment type="caution">
    <text evidence="14">The sequence shown here is derived from an EMBL/GenBank/DDBJ whole genome shotgun (WGS) entry which is preliminary data.</text>
</comment>
<dbReference type="PANTHER" id="PTHR21015">
    <property type="entry name" value="UDP-N-ACETYLGLUCOSAMINE--N-ACETYLMURAMYL-(PENTAPEPTIDE) PYROPHOSPHORYL-UNDECAPRENOL N-ACETYLGLUCOSAMINE TRANSFERASE 1"/>
    <property type="match status" value="1"/>
</dbReference>
<accession>A0A2R6Y020</accession>
<dbReference type="GO" id="GO:0005886">
    <property type="term" value="C:plasma membrane"/>
    <property type="evidence" value="ECO:0007669"/>
    <property type="project" value="UniProtKB-SubCell"/>
</dbReference>
<comment type="function">
    <text evidence="10">Cell wall formation. Catalyzes the transfer of a GlcNAc subunit on undecaprenyl-pyrophosphoryl-MurNAc-pentapeptide (lipid intermediate I) to form undecaprenyl-pyrophosphoryl-MurNAc-(pentapeptide)GlcNAc (lipid intermediate II).</text>
</comment>
<keyword evidence="1 10" id="KW-1003">Cell membrane</keyword>
<organism evidence="14 15">
    <name type="scientific">Candidatus Carbonibacillus altaicus</name>
    <dbReference type="NCBI Taxonomy" id="2163959"/>
    <lineage>
        <taxon>Bacteria</taxon>
        <taxon>Bacillati</taxon>
        <taxon>Bacillota</taxon>
        <taxon>Bacilli</taxon>
        <taxon>Bacillales</taxon>
        <taxon>Candidatus Carbonibacillus</taxon>
    </lineage>
</organism>
<keyword evidence="11" id="KW-1133">Transmembrane helix</keyword>
<dbReference type="Proteomes" id="UP000244338">
    <property type="component" value="Unassembled WGS sequence"/>
</dbReference>
<dbReference type="Pfam" id="PF03033">
    <property type="entry name" value="Glyco_transf_28"/>
    <property type="match status" value="1"/>
</dbReference>